<dbReference type="Pfam" id="PF04285">
    <property type="entry name" value="DUF444"/>
    <property type="match status" value="2"/>
</dbReference>
<protein>
    <submittedName>
        <fullName evidence="2">DUF444 family protein</fullName>
    </submittedName>
</protein>
<dbReference type="InterPro" id="IPR006698">
    <property type="entry name" value="UPF0229"/>
</dbReference>
<feature type="compositionally biased region" description="Gly residues" evidence="1">
    <location>
        <begin position="107"/>
        <end position="116"/>
    </location>
</feature>
<keyword evidence="3" id="KW-1185">Reference proteome</keyword>
<name>A0ABV4TWK4_9GAMM</name>
<dbReference type="Proteomes" id="UP001575181">
    <property type="component" value="Unassembled WGS sequence"/>
</dbReference>
<organism evidence="2 3">
    <name type="scientific">Thiohalorhabdus methylotrophus</name>
    <dbReference type="NCBI Taxonomy" id="3242694"/>
    <lineage>
        <taxon>Bacteria</taxon>
        <taxon>Pseudomonadati</taxon>
        <taxon>Pseudomonadota</taxon>
        <taxon>Gammaproteobacteria</taxon>
        <taxon>Thiohalorhabdales</taxon>
        <taxon>Thiohalorhabdaceae</taxon>
        <taxon>Thiohalorhabdus</taxon>
    </lineage>
</organism>
<dbReference type="Gene3D" id="3.40.50.410">
    <property type="entry name" value="von Willebrand factor, type A domain"/>
    <property type="match status" value="1"/>
</dbReference>
<accession>A0ABV4TWK4</accession>
<dbReference type="InterPro" id="IPR036465">
    <property type="entry name" value="vWFA_dom_sf"/>
</dbReference>
<dbReference type="RefSeq" id="WP_373656494.1">
    <property type="nucleotide sequence ID" value="NZ_JBGUAW010000008.1"/>
</dbReference>
<evidence type="ECO:0000313" key="2">
    <source>
        <dbReference type="EMBL" id="MFA9461713.1"/>
    </source>
</evidence>
<proteinExistence type="predicted"/>
<evidence type="ECO:0000256" key="1">
    <source>
        <dbReference type="SAM" id="MobiDB-lite"/>
    </source>
</evidence>
<evidence type="ECO:0000313" key="3">
    <source>
        <dbReference type="Proteomes" id="UP001575181"/>
    </source>
</evidence>
<dbReference type="PANTHER" id="PTHR30510">
    <property type="entry name" value="UPF0229 PROTEIN YEAH"/>
    <property type="match status" value="1"/>
</dbReference>
<sequence length="393" mass="45174">MSERTEYRYPSRMATENRWYDLFSRGSRDWLRHNEKVRETVKEELPNLISGSDVLSRPSDRTVQVPVRFLEHYRFRLRDEQDEGEAQAGQGDGQPGDVLRRAKPGEGESGSEGGSGGGELRFVLELKVDDIVDWIWEELALPDLQPKTTDALTDEDLIQEGWDKRGPRARLDRRRTVKEAIKRRSVQEEPTPFSNEDLRFRQLARRKRPATNAVVCFLLDVSASMDETRRKLAKSFFFWAMQGLRRQYGDVEAVFIAHTNQAWEFSEEEFFQVSATGGTVASSGFRLALDIFEDRYDPAQYNQYLFYASDGDNFGDDRRSAEALLAEMGAMVNFMGFVETPQNPLEASKSEMGRLFKALAARDYPVGSYTVHEEGDIWDAIRQFFQHQSEEVA</sequence>
<feature type="region of interest" description="Disordered" evidence="1">
    <location>
        <begin position="80"/>
        <end position="116"/>
    </location>
</feature>
<dbReference type="EMBL" id="JBGUAW010000008">
    <property type="protein sequence ID" value="MFA9461713.1"/>
    <property type="molecule type" value="Genomic_DNA"/>
</dbReference>
<reference evidence="2 3" key="1">
    <citation type="submission" date="2024-08" db="EMBL/GenBank/DDBJ databases">
        <title>Whole-genome sequencing of halo(alkali)philic microorganisms from hypersaline lakes.</title>
        <authorList>
            <person name="Sorokin D.Y."/>
            <person name="Merkel A.Y."/>
            <person name="Messina E."/>
            <person name="Yakimov M."/>
        </authorList>
    </citation>
    <scope>NUCLEOTIDE SEQUENCE [LARGE SCALE GENOMIC DNA]</scope>
    <source>
        <strain evidence="2 3">Cl-TMA</strain>
    </source>
</reference>
<dbReference type="SUPFAM" id="SSF53300">
    <property type="entry name" value="vWA-like"/>
    <property type="match status" value="1"/>
</dbReference>
<dbReference type="CDD" id="cd00198">
    <property type="entry name" value="vWFA"/>
    <property type="match status" value="1"/>
</dbReference>
<gene>
    <name evidence="2" type="ORF">ACERLL_12870</name>
</gene>
<comment type="caution">
    <text evidence="2">The sequence shown here is derived from an EMBL/GenBank/DDBJ whole genome shotgun (WGS) entry which is preliminary data.</text>
</comment>
<dbReference type="PANTHER" id="PTHR30510:SF2">
    <property type="entry name" value="UPF0229 PROTEIN YEAH"/>
    <property type="match status" value="1"/>
</dbReference>